<feature type="region of interest" description="Disordered" evidence="4">
    <location>
        <begin position="408"/>
        <end position="439"/>
    </location>
</feature>
<dbReference type="GO" id="GO:0006364">
    <property type="term" value="P:rRNA processing"/>
    <property type="evidence" value="ECO:0007669"/>
    <property type="project" value="InterPro"/>
</dbReference>
<keyword evidence="2" id="KW-0597">Phosphoprotein</keyword>
<organism evidence="5 6">
    <name type="scientific">Papaver somniferum</name>
    <name type="common">Opium poppy</name>
    <dbReference type="NCBI Taxonomy" id="3469"/>
    <lineage>
        <taxon>Eukaryota</taxon>
        <taxon>Viridiplantae</taxon>
        <taxon>Streptophyta</taxon>
        <taxon>Embryophyta</taxon>
        <taxon>Tracheophyta</taxon>
        <taxon>Spermatophyta</taxon>
        <taxon>Magnoliopsida</taxon>
        <taxon>Ranunculales</taxon>
        <taxon>Papaveraceae</taxon>
        <taxon>Papaveroideae</taxon>
        <taxon>Papaver</taxon>
    </lineage>
</organism>
<proteinExistence type="predicted"/>
<dbReference type="Proteomes" id="UP000316621">
    <property type="component" value="Chromosome 4"/>
</dbReference>
<dbReference type="Pfam" id="PF04615">
    <property type="entry name" value="Utp14"/>
    <property type="match status" value="1"/>
</dbReference>
<keyword evidence="3" id="KW-0539">Nucleus</keyword>
<feature type="region of interest" description="Disordered" evidence="4">
    <location>
        <begin position="595"/>
        <end position="644"/>
    </location>
</feature>
<dbReference type="Gramene" id="RZC57693">
    <property type="protein sequence ID" value="RZC57693"/>
    <property type="gene ID" value="C5167_005006"/>
</dbReference>
<dbReference type="PANTHER" id="PTHR14150:SF12">
    <property type="entry name" value="U3 SMALL NUCLEOLAR RNA-ASSOCIATED PROTEIN 14 HOMOLOG A"/>
    <property type="match status" value="1"/>
</dbReference>
<reference evidence="5 6" key="1">
    <citation type="journal article" date="2018" name="Science">
        <title>The opium poppy genome and morphinan production.</title>
        <authorList>
            <person name="Guo L."/>
            <person name="Winzer T."/>
            <person name="Yang X."/>
            <person name="Li Y."/>
            <person name="Ning Z."/>
            <person name="He Z."/>
            <person name="Teodor R."/>
            <person name="Lu Y."/>
            <person name="Bowser T.A."/>
            <person name="Graham I.A."/>
            <person name="Ye K."/>
        </authorList>
    </citation>
    <scope>NUCLEOTIDE SEQUENCE [LARGE SCALE GENOMIC DNA]</scope>
    <source>
        <strain evidence="6">cv. HN1</strain>
        <tissue evidence="5">Leaves</tissue>
    </source>
</reference>
<evidence type="ECO:0000313" key="5">
    <source>
        <dbReference type="EMBL" id="RZC57693.1"/>
    </source>
</evidence>
<feature type="compositionally biased region" description="Acidic residues" evidence="4">
    <location>
        <begin position="622"/>
        <end position="636"/>
    </location>
</feature>
<keyword evidence="6" id="KW-1185">Reference proteome</keyword>
<feature type="compositionally biased region" description="Acidic residues" evidence="4">
    <location>
        <begin position="422"/>
        <end position="434"/>
    </location>
</feature>
<dbReference type="OMA" id="EHALSGW"/>
<accession>A0A4Y7J974</accession>
<feature type="region of interest" description="Disordered" evidence="4">
    <location>
        <begin position="82"/>
        <end position="111"/>
    </location>
</feature>
<dbReference type="STRING" id="3469.A0A4Y7J974"/>
<evidence type="ECO:0000256" key="4">
    <source>
        <dbReference type="SAM" id="MobiDB-lite"/>
    </source>
</evidence>
<protein>
    <submittedName>
        <fullName evidence="5">Uncharacterized protein</fullName>
    </submittedName>
</protein>
<name>A0A4Y7J974_PAPSO</name>
<feature type="region of interest" description="Disordered" evidence="4">
    <location>
        <begin position="500"/>
        <end position="556"/>
    </location>
</feature>
<evidence type="ECO:0000313" key="6">
    <source>
        <dbReference type="Proteomes" id="UP000316621"/>
    </source>
</evidence>
<feature type="compositionally biased region" description="Acidic residues" evidence="4">
    <location>
        <begin position="90"/>
        <end position="107"/>
    </location>
</feature>
<feature type="region of interest" description="Disordered" evidence="4">
    <location>
        <begin position="1"/>
        <end position="50"/>
    </location>
</feature>
<comment type="subcellular location">
    <subcellularLocation>
        <location evidence="1">Nucleus</location>
        <location evidence="1">Nucleolus</location>
    </subcellularLocation>
</comment>
<dbReference type="EMBL" id="CM010718">
    <property type="protein sequence ID" value="RZC57693.1"/>
    <property type="molecule type" value="Genomic_DNA"/>
</dbReference>
<sequence>MAEAKRIDNSGGKRKQSIQSSSSNIKKRRKNKKDEKHSGPHDEDGGLHINYDLYEYEEVIPEEESKKNRRFDPVDNLEYQLPEQFKDENILSDDDDGSIGNEDSEQEDEKHARMLQRITGMPSEAFGKAIKKNITVSEAYAESEFNPSRDTLDGSGQIGMKDLMDPLRETAWYNALNKIISLLEKKSSAISTPLAKIDQDRIDRIEGYKFAKKEVTKREPLMKRNREAPTIFFGEQTDVGFATVGAIASEFTPRTEFEKQMASVVQDAEVEDAHMKDGARLLELNMISVEDAKDRQNHLAKMRSLLFRHEVKSKHIKKIKSRTYHRLKNKDKLKTSFSDEQMDPDSAKELALKQKFKRAEERMALRHKYNSRWAKRQRQRGLATLDEGTRVAISNQLNQHALLTRKINSMKDSSSSSSDASSDVEDDDDLEAVTEQDGPLKLVTGAKEKTLKIIEEEDEAPTSGVLSLPFMVRGNERRKRAVNEEAKLALKEYDSSLMELQENSDEAEGSKKAASSGRRVFSTAAKNQADEMSSKFKPNMVDRGSDSEDEFASKGFGDAVSDRNMVVSQKTVQIDPSGVLSGSFNTGQEPLFKMKSEHKKSSADKKNSMVVHTALPLKETKEEDEDNGSESGEDMVDGILTSGTKQDYKLPSQADLIHNAFAGDDVEEEFEKEKLEALNGENPEPEKPTLVPGWGQWTYIQKKKGLPSWMVEEHAIAQKKRENALKERKDSHLKHVIISERLDKKAEKLHTATLPHPYTSNEDYEKTLRVPLGPEFNPATKVGALIRPEPI</sequence>
<feature type="compositionally biased region" description="Basic and acidic residues" evidence="4">
    <location>
        <begin position="595"/>
        <end position="607"/>
    </location>
</feature>
<feature type="compositionally biased region" description="Low complexity" evidence="4">
    <location>
        <begin position="412"/>
        <end position="421"/>
    </location>
</feature>
<dbReference type="PANTHER" id="PTHR14150">
    <property type="entry name" value="U3 SMALL NUCLEOLAR RNA-ASSOCIATED PROTEIN 14"/>
    <property type="match status" value="1"/>
</dbReference>
<gene>
    <name evidence="5" type="ORF">C5167_005006</name>
</gene>
<evidence type="ECO:0000256" key="1">
    <source>
        <dbReference type="ARBA" id="ARBA00004604"/>
    </source>
</evidence>
<dbReference type="GO" id="GO:0032040">
    <property type="term" value="C:small-subunit processome"/>
    <property type="evidence" value="ECO:0007669"/>
    <property type="project" value="InterPro"/>
</dbReference>
<dbReference type="AlphaFoldDB" id="A0A4Y7J974"/>
<feature type="compositionally biased region" description="Basic and acidic residues" evidence="4">
    <location>
        <begin position="32"/>
        <end position="46"/>
    </location>
</feature>
<dbReference type="InterPro" id="IPR006709">
    <property type="entry name" value="SSU_processome_Utp14"/>
</dbReference>
<evidence type="ECO:0000256" key="3">
    <source>
        <dbReference type="ARBA" id="ARBA00023242"/>
    </source>
</evidence>
<evidence type="ECO:0000256" key="2">
    <source>
        <dbReference type="ARBA" id="ARBA00022553"/>
    </source>
</evidence>